<evidence type="ECO:0000313" key="1">
    <source>
        <dbReference type="EMBL" id="NIZ70019.1"/>
    </source>
</evidence>
<dbReference type="Proteomes" id="UP000778951">
    <property type="component" value="Unassembled WGS sequence"/>
</dbReference>
<dbReference type="EMBL" id="JAATLM010000001">
    <property type="protein sequence ID" value="NIZ70019.1"/>
    <property type="molecule type" value="Genomic_DNA"/>
</dbReference>
<sequence length="418" mass="48735">MFKKGVWMFGMIFWLVSCGGNKEAILPEEEPSEDLVVVEEVTTEVEEVEVGVEVREENVNLIPDTLLRAMIVYLQDIEAQAEPQASIELDREDYYPTPMPFGEHIDTWIALYGQPDGELQNTNEYPDYRPPYGRDRNYTAFYKEITRWQGELWNVTLSLNDAQEIMIINVSSWDAERQEYRAFPKDLYISLTDEIRRRLTEEAVAQGWISEEEIRLFYLKLMTLNTITRDDYLVDDGFMPVKDLLTDSFQLAIYWSDAYDSRWDKSNPERRWGMDVARWQEDMPAAPFKAEVGDSLLSLLQKEGAGVEIYMDMPFEKLYDKISTDTGLVLLEGSSLYNAPNTSSPYVTMRNDILEGYPLLSLMAYKPEERLALWQEFGRGGLYLYQRVWQGQPITITYRVWGDKVGHRSFFMPNPKEE</sequence>
<proteinExistence type="predicted"/>
<dbReference type="PROSITE" id="PS51257">
    <property type="entry name" value="PROKAR_LIPOPROTEIN"/>
    <property type="match status" value="1"/>
</dbReference>
<dbReference type="RefSeq" id="WP_167696086.1">
    <property type="nucleotide sequence ID" value="NZ_CP118181.1"/>
</dbReference>
<protein>
    <submittedName>
        <fullName evidence="1">Uncharacterized protein</fullName>
    </submittedName>
</protein>
<keyword evidence="2" id="KW-1185">Reference proteome</keyword>
<name>A0A968GJD4_9SPIO</name>
<organism evidence="1 2">
    <name type="scientific">Entomospira culicis</name>
    <dbReference type="NCBI Taxonomy" id="2719989"/>
    <lineage>
        <taxon>Bacteria</taxon>
        <taxon>Pseudomonadati</taxon>
        <taxon>Spirochaetota</taxon>
        <taxon>Spirochaetia</taxon>
        <taxon>Spirochaetales</taxon>
        <taxon>Spirochaetaceae</taxon>
        <taxon>Entomospira</taxon>
    </lineage>
</organism>
<comment type="caution">
    <text evidence="1">The sequence shown here is derived from an EMBL/GenBank/DDBJ whole genome shotgun (WGS) entry which is preliminary data.</text>
</comment>
<dbReference type="AlphaFoldDB" id="A0A968GJD4"/>
<gene>
    <name evidence="1" type="ORF">HCT48_07350</name>
</gene>
<reference evidence="1" key="1">
    <citation type="submission" date="2020-03" db="EMBL/GenBank/DDBJ databases">
        <title>Spirochaetal bacteria isolated from arthropods constitute a novel genus Entomospira genus novum within the order Spirochaetales.</title>
        <authorList>
            <person name="Grana-Miraglia L."/>
            <person name="Sikutova S."/>
            <person name="Fingerle V."/>
            <person name="Sing A."/>
            <person name="Castillo-Ramirez S."/>
            <person name="Margos G."/>
            <person name="Rudolf I."/>
        </authorList>
    </citation>
    <scope>NUCLEOTIDE SEQUENCE</scope>
    <source>
        <strain evidence="1">BR149</strain>
    </source>
</reference>
<accession>A0A968GJD4</accession>
<evidence type="ECO:0000313" key="2">
    <source>
        <dbReference type="Proteomes" id="UP000778951"/>
    </source>
</evidence>